<gene>
    <name evidence="7" type="ORF">KV110_22495</name>
</gene>
<dbReference type="SMART" id="SM00825">
    <property type="entry name" value="PKS_KS"/>
    <property type="match status" value="1"/>
</dbReference>
<organism evidence="7 8">
    <name type="scientific">Nocardia iowensis</name>
    <dbReference type="NCBI Taxonomy" id="204891"/>
    <lineage>
        <taxon>Bacteria</taxon>
        <taxon>Bacillati</taxon>
        <taxon>Actinomycetota</taxon>
        <taxon>Actinomycetes</taxon>
        <taxon>Mycobacteriales</taxon>
        <taxon>Nocardiaceae</taxon>
        <taxon>Nocardia</taxon>
    </lineage>
</organism>
<dbReference type="InterPro" id="IPR000794">
    <property type="entry name" value="Beta-ketoacyl_synthase"/>
</dbReference>
<dbReference type="Pfam" id="PF00109">
    <property type="entry name" value="ketoacyl-synt"/>
    <property type="match status" value="1"/>
</dbReference>
<proteinExistence type="inferred from homology"/>
<dbReference type="PANTHER" id="PTHR11712">
    <property type="entry name" value="POLYKETIDE SYNTHASE-RELATED"/>
    <property type="match status" value="1"/>
</dbReference>
<name>A0ABX8RFJ1_NOCIO</name>
<comment type="similarity">
    <text evidence="2 5">Belongs to the thiolase-like superfamily. Beta-ketoacyl-ACP synthases family.</text>
</comment>
<keyword evidence="8" id="KW-1185">Reference proteome</keyword>
<accession>A0ABX8RFJ1</accession>
<sequence length="362" mass="37154">MDLGVAGTGILTGVGTGVEEVWTRLASPADDGAEPRHRVSAELAVPRRIAKKTDRFAHLAFASVREAMGVAGRLGAEAADAGVWWGTSGGGTATLARAFESSTAAGPEAMSPWVATAWFPASAQGWLSIEHQLLGASRTFAAGRVSGAIACHMGALAVRAERNDWALVGGADAAPPAAHPNPFRPFDIERAGHQVGEGAAALVLERPGGRALGYLLSSAVVAGPPADPQPVERAIRTALRSADLVPDDIAFVVAEGAGTRAGDRAEAVGIARVLGRETPVTSTKAAYGHLYGASFPAEVVLAVESMRRGFLPPLQGVRRPDRDGCPVNVTVAGFDADLPYAVVLSTGDNGTAVAAVLARDPR</sequence>
<dbReference type="PROSITE" id="PS52004">
    <property type="entry name" value="KS3_2"/>
    <property type="match status" value="1"/>
</dbReference>
<dbReference type="Pfam" id="PF02801">
    <property type="entry name" value="Ketoacyl-synt_C"/>
    <property type="match status" value="1"/>
</dbReference>
<evidence type="ECO:0000256" key="5">
    <source>
        <dbReference type="RuleBase" id="RU003694"/>
    </source>
</evidence>
<evidence type="ECO:0000256" key="3">
    <source>
        <dbReference type="ARBA" id="ARBA00022679"/>
    </source>
</evidence>
<dbReference type="PANTHER" id="PTHR11712:SF322">
    <property type="entry name" value="POLYKETIDE BETA-KETOACYL SYNTHASE 2-RELATED"/>
    <property type="match status" value="1"/>
</dbReference>
<dbReference type="InterPro" id="IPR014030">
    <property type="entry name" value="Ketoacyl_synth_N"/>
</dbReference>
<protein>
    <recommendedName>
        <fullName evidence="6">Ketosynthase family 3 (KS3) domain-containing protein</fullName>
    </recommendedName>
</protein>
<evidence type="ECO:0000313" key="8">
    <source>
        <dbReference type="Proteomes" id="UP000694257"/>
    </source>
</evidence>
<dbReference type="Proteomes" id="UP000694257">
    <property type="component" value="Chromosome"/>
</dbReference>
<evidence type="ECO:0000313" key="7">
    <source>
        <dbReference type="EMBL" id="QXN88372.1"/>
    </source>
</evidence>
<dbReference type="EMBL" id="CP078145">
    <property type="protein sequence ID" value="QXN88372.1"/>
    <property type="molecule type" value="Genomic_DNA"/>
</dbReference>
<evidence type="ECO:0000256" key="4">
    <source>
        <dbReference type="ARBA" id="ARBA00023315"/>
    </source>
</evidence>
<evidence type="ECO:0000256" key="1">
    <source>
        <dbReference type="ARBA" id="ARBA00004796"/>
    </source>
</evidence>
<reference evidence="7 8" key="1">
    <citation type="submission" date="2021-07" db="EMBL/GenBank/DDBJ databases">
        <title>Whole Genome Sequence of Nocardia Iowensis.</title>
        <authorList>
            <person name="Lamm A."/>
            <person name="Collins-Fairclough A.M."/>
            <person name="Bunk B."/>
            <person name="Sproer C."/>
        </authorList>
    </citation>
    <scope>NUCLEOTIDE SEQUENCE [LARGE SCALE GENOMIC DNA]</scope>
    <source>
        <strain evidence="7 8">NRRL 5646</strain>
    </source>
</reference>
<comment type="pathway">
    <text evidence="1">Lipid metabolism; mycolic acid biosynthesis.</text>
</comment>
<evidence type="ECO:0000259" key="6">
    <source>
        <dbReference type="PROSITE" id="PS52004"/>
    </source>
</evidence>
<feature type="domain" description="Ketosynthase family 3 (KS3)" evidence="6">
    <location>
        <begin position="1"/>
        <end position="359"/>
    </location>
</feature>
<dbReference type="RefSeq" id="WP_218469255.1">
    <property type="nucleotide sequence ID" value="NZ_BAABJN010000008.1"/>
</dbReference>
<dbReference type="InterPro" id="IPR014031">
    <property type="entry name" value="Ketoacyl_synth_C"/>
</dbReference>
<dbReference type="InterPro" id="IPR020841">
    <property type="entry name" value="PKS_Beta-ketoAc_synthase_dom"/>
</dbReference>
<evidence type="ECO:0000256" key="2">
    <source>
        <dbReference type="ARBA" id="ARBA00008467"/>
    </source>
</evidence>
<keyword evidence="4" id="KW-0012">Acyltransferase</keyword>
<keyword evidence="3 5" id="KW-0808">Transferase</keyword>